<sequence>MSMYTLKKDFLEGKSYPKTPSRRSSFKTEFDDNNLIFIEKTTHKRMSLECNDYIYFKDKIEILDSIDNRIDKYTLYFKEGEGDFGAVFAINIKKKDVDNIRNIVVEYMVNNEFCKNEIDKLYFKYITAMNVVDKSDMDDTKIDVVDKSDSKMDDIKIDTKIDESNNDIKINNNTENNKENYNNLEHRKRVKTNNPADNHNTTIPPITNNTTNNQLTNFNFKCLKISSKFYSGAEEKSKILKEINLLFDLTPSSNIIKICCAWEQRRIFFIEMEYCILGSLRNLITSIYYYKKLYFHKKLIYFIIVEICNGLIELKKHKIIHCDIKPENIFVNLPLSVKIGDFNISRKINEYLDEEGDRKYMPVEANNEIFGYFTDVYSLGLIVLEMELGIILPVDDNWDNLRNNNYKGLHMEVLEDREIIEKMIDKDYKKRIDIEDVHKYYKMKIQ</sequence>
<dbReference type="EMBL" id="ATCN01000584">
    <property type="protein sequence ID" value="EPR78737.1"/>
    <property type="molecule type" value="Genomic_DNA"/>
</dbReference>
<proteinExistence type="inferred from homology"/>
<dbReference type="PROSITE" id="PS00108">
    <property type="entry name" value="PROTEIN_KINASE_ST"/>
    <property type="match status" value="1"/>
</dbReference>
<evidence type="ECO:0000259" key="6">
    <source>
        <dbReference type="PROSITE" id="PS50011"/>
    </source>
</evidence>
<keyword evidence="4" id="KW-0067">ATP-binding</keyword>
<protein>
    <submittedName>
        <fullName evidence="7">Protein kinase</fullName>
    </submittedName>
</protein>
<evidence type="ECO:0000313" key="7">
    <source>
        <dbReference type="EMBL" id="EPR78737.1"/>
    </source>
</evidence>
<dbReference type="GO" id="GO:0005737">
    <property type="term" value="C:cytoplasm"/>
    <property type="evidence" value="ECO:0007669"/>
    <property type="project" value="TreeGrafter"/>
</dbReference>
<name>S7WAH4_SPRLO</name>
<dbReference type="InterPro" id="IPR008271">
    <property type="entry name" value="Ser/Thr_kinase_AS"/>
</dbReference>
<feature type="domain" description="Protein kinase" evidence="6">
    <location>
        <begin position="73"/>
        <end position="441"/>
    </location>
</feature>
<dbReference type="SMART" id="SM00220">
    <property type="entry name" value="S_TKc"/>
    <property type="match status" value="1"/>
</dbReference>
<keyword evidence="1" id="KW-0808">Transferase</keyword>
<evidence type="ECO:0000256" key="3">
    <source>
        <dbReference type="ARBA" id="ARBA00022777"/>
    </source>
</evidence>
<dbReference type="Gene3D" id="1.10.510.10">
    <property type="entry name" value="Transferase(Phosphotransferase) domain 1"/>
    <property type="match status" value="1"/>
</dbReference>
<dbReference type="InParanoid" id="S7WAH4"/>
<organism evidence="7 8">
    <name type="scientific">Spraguea lophii (strain 42_110)</name>
    <name type="common">Microsporidian parasite</name>
    <dbReference type="NCBI Taxonomy" id="1358809"/>
    <lineage>
        <taxon>Eukaryota</taxon>
        <taxon>Fungi</taxon>
        <taxon>Fungi incertae sedis</taxon>
        <taxon>Microsporidia</taxon>
        <taxon>Spragueidae</taxon>
        <taxon>Spraguea</taxon>
    </lineage>
</organism>
<dbReference type="InterPro" id="IPR011009">
    <property type="entry name" value="Kinase-like_dom_sf"/>
</dbReference>
<dbReference type="GO" id="GO:0005524">
    <property type="term" value="F:ATP binding"/>
    <property type="evidence" value="ECO:0007669"/>
    <property type="project" value="UniProtKB-KW"/>
</dbReference>
<reference evidence="8" key="1">
    <citation type="journal article" date="2013" name="PLoS Genet.">
        <title>The genome of Spraguea lophii and the basis of host-microsporidian interactions.</title>
        <authorList>
            <person name="Campbell S.E."/>
            <person name="Williams T.A."/>
            <person name="Yousuf A."/>
            <person name="Soanes D.M."/>
            <person name="Paszkiewicz K.H."/>
            <person name="Williams B.A.P."/>
        </authorList>
    </citation>
    <scope>NUCLEOTIDE SEQUENCE [LARGE SCALE GENOMIC DNA]</scope>
    <source>
        <strain evidence="8">42_110</strain>
    </source>
</reference>
<dbReference type="InterPro" id="IPR000719">
    <property type="entry name" value="Prot_kinase_dom"/>
</dbReference>
<dbReference type="SUPFAM" id="SSF56112">
    <property type="entry name" value="Protein kinase-like (PK-like)"/>
    <property type="match status" value="1"/>
</dbReference>
<dbReference type="HOGENOM" id="CLU_614195_0_0_1"/>
<dbReference type="STRING" id="1358809.S7WAH4"/>
<accession>S7WAH4</accession>
<keyword evidence="3 7" id="KW-0418">Kinase</keyword>
<dbReference type="GO" id="GO:0004672">
    <property type="term" value="F:protein kinase activity"/>
    <property type="evidence" value="ECO:0007669"/>
    <property type="project" value="InterPro"/>
</dbReference>
<dbReference type="PANTHER" id="PTHR11042">
    <property type="entry name" value="EUKARYOTIC TRANSLATION INITIATION FACTOR 2-ALPHA KINASE EIF2-ALPHA KINASE -RELATED"/>
    <property type="match status" value="1"/>
</dbReference>
<keyword evidence="8" id="KW-1185">Reference proteome</keyword>
<dbReference type="PROSITE" id="PS50011">
    <property type="entry name" value="PROTEIN_KINASE_DOM"/>
    <property type="match status" value="1"/>
</dbReference>
<dbReference type="InterPro" id="IPR050339">
    <property type="entry name" value="CC_SR_Kinase"/>
</dbReference>
<dbReference type="OrthoDB" id="5337378at2759"/>
<evidence type="ECO:0000256" key="5">
    <source>
        <dbReference type="ARBA" id="ARBA00037982"/>
    </source>
</evidence>
<keyword evidence="2" id="KW-0547">Nucleotide-binding</keyword>
<dbReference type="Pfam" id="PF00069">
    <property type="entry name" value="Pkinase"/>
    <property type="match status" value="1"/>
</dbReference>
<evidence type="ECO:0000256" key="2">
    <source>
        <dbReference type="ARBA" id="ARBA00022741"/>
    </source>
</evidence>
<evidence type="ECO:0000256" key="1">
    <source>
        <dbReference type="ARBA" id="ARBA00022679"/>
    </source>
</evidence>
<comment type="caution">
    <text evidence="7">The sequence shown here is derived from an EMBL/GenBank/DDBJ whole genome shotgun (WGS) entry which is preliminary data.</text>
</comment>
<comment type="similarity">
    <text evidence="5">Belongs to the protein kinase superfamily. Ser/Thr protein kinase family. GCN2 subfamily.</text>
</comment>
<dbReference type="AlphaFoldDB" id="S7WAH4"/>
<dbReference type="GO" id="GO:0005634">
    <property type="term" value="C:nucleus"/>
    <property type="evidence" value="ECO:0007669"/>
    <property type="project" value="TreeGrafter"/>
</dbReference>
<evidence type="ECO:0000313" key="8">
    <source>
        <dbReference type="Proteomes" id="UP000014978"/>
    </source>
</evidence>
<dbReference type="Proteomes" id="UP000014978">
    <property type="component" value="Unassembled WGS sequence"/>
</dbReference>
<dbReference type="VEuPathDB" id="MicrosporidiaDB:SLOPH_1507"/>
<gene>
    <name evidence="7" type="ORF">SLOPH_1507</name>
</gene>
<evidence type="ECO:0000256" key="4">
    <source>
        <dbReference type="ARBA" id="ARBA00022840"/>
    </source>
</evidence>